<evidence type="ECO:0000256" key="1">
    <source>
        <dbReference type="ARBA" id="ARBA00022654"/>
    </source>
</evidence>
<evidence type="ECO:0000256" key="2">
    <source>
        <dbReference type="ARBA" id="ARBA00022679"/>
    </source>
</evidence>
<dbReference type="SUPFAM" id="SSF55729">
    <property type="entry name" value="Acyl-CoA N-acyltransferases (Nat)"/>
    <property type="match status" value="1"/>
</dbReference>
<gene>
    <name evidence="6" type="ORF">GCM10007939_14050</name>
</gene>
<dbReference type="InterPro" id="IPR001690">
    <property type="entry name" value="Autoind_synthase"/>
</dbReference>
<organism evidence="6 7">
    <name type="scientific">Amylibacter marinus</name>
    <dbReference type="NCBI Taxonomy" id="1475483"/>
    <lineage>
        <taxon>Bacteria</taxon>
        <taxon>Pseudomonadati</taxon>
        <taxon>Pseudomonadota</taxon>
        <taxon>Alphaproteobacteria</taxon>
        <taxon>Rhodobacterales</taxon>
        <taxon>Paracoccaceae</taxon>
        <taxon>Amylibacter</taxon>
    </lineage>
</organism>
<proteinExistence type="inferred from homology"/>
<keyword evidence="1 5" id="KW-0673">Quorum sensing</keyword>
<name>A0ABQ5VV42_9RHOB</name>
<protein>
    <submittedName>
        <fullName evidence="6">N-acyl-L-homoserine lactone synthetase</fullName>
    </submittedName>
</protein>
<dbReference type="Gene3D" id="3.40.630.30">
    <property type="match status" value="1"/>
</dbReference>
<dbReference type="InterPro" id="IPR016181">
    <property type="entry name" value="Acyl_CoA_acyltransferase"/>
</dbReference>
<keyword evidence="3" id="KW-0949">S-adenosyl-L-methionine</keyword>
<sequence>MQSTTLSFNNIHNHGDLFTNLLRARRESFIVERNWDLPETDGMEFDQYDTPESRWIAIHDGGQILGGFRLTPTTAKCGMYSYMIRDAQRGLLDTIPQNILYKEAPIAPHVFEFSRFFKASHLSGRARSTVQIQLLKALMGTRDTLGVHAALGIGSPNWERWMKRINLPIEHLGPIVDIEGSKNRCMITHLPGSYH</sequence>
<evidence type="ECO:0000256" key="5">
    <source>
        <dbReference type="PROSITE-ProRule" id="PRU00533"/>
    </source>
</evidence>
<dbReference type="EMBL" id="BSNN01000003">
    <property type="protein sequence ID" value="GLQ35122.1"/>
    <property type="molecule type" value="Genomic_DNA"/>
</dbReference>
<comment type="caution">
    <text evidence="6">The sequence shown here is derived from an EMBL/GenBank/DDBJ whole genome shotgun (WGS) entry which is preliminary data.</text>
</comment>
<keyword evidence="2" id="KW-0808">Transferase</keyword>
<comment type="similarity">
    <text evidence="5">Belongs to the autoinducer synthase family.</text>
</comment>
<evidence type="ECO:0000256" key="3">
    <source>
        <dbReference type="ARBA" id="ARBA00022691"/>
    </source>
</evidence>
<dbReference type="PANTHER" id="PTHR39322">
    <property type="entry name" value="ACYL-HOMOSERINE-LACTONE SYNTHASE"/>
    <property type="match status" value="1"/>
</dbReference>
<keyword evidence="4 5" id="KW-0071">Autoinducer synthesis</keyword>
<dbReference type="Proteomes" id="UP001156694">
    <property type="component" value="Unassembled WGS sequence"/>
</dbReference>
<dbReference type="PANTHER" id="PTHR39322:SF1">
    <property type="entry name" value="ISOVALERYL-HOMOSERINE LACTONE SYNTHASE"/>
    <property type="match status" value="1"/>
</dbReference>
<keyword evidence="7" id="KW-1185">Reference proteome</keyword>
<dbReference type="Pfam" id="PF00765">
    <property type="entry name" value="Autoind_synth"/>
    <property type="match status" value="1"/>
</dbReference>
<evidence type="ECO:0000256" key="4">
    <source>
        <dbReference type="ARBA" id="ARBA00022929"/>
    </source>
</evidence>
<reference evidence="7" key="1">
    <citation type="journal article" date="2019" name="Int. J. Syst. Evol. Microbiol.">
        <title>The Global Catalogue of Microorganisms (GCM) 10K type strain sequencing project: providing services to taxonomists for standard genome sequencing and annotation.</title>
        <authorList>
            <consortium name="The Broad Institute Genomics Platform"/>
            <consortium name="The Broad Institute Genome Sequencing Center for Infectious Disease"/>
            <person name="Wu L."/>
            <person name="Ma J."/>
        </authorList>
    </citation>
    <scope>NUCLEOTIDE SEQUENCE [LARGE SCALE GENOMIC DNA]</scope>
    <source>
        <strain evidence="7">NBRC 110140</strain>
    </source>
</reference>
<accession>A0ABQ5VV42</accession>
<dbReference type="RefSeq" id="WP_284377245.1">
    <property type="nucleotide sequence ID" value="NZ_BSNN01000003.1"/>
</dbReference>
<evidence type="ECO:0000313" key="6">
    <source>
        <dbReference type="EMBL" id="GLQ35122.1"/>
    </source>
</evidence>
<dbReference type="PROSITE" id="PS51187">
    <property type="entry name" value="AUTOINDUCER_SYNTH_2"/>
    <property type="match status" value="1"/>
</dbReference>
<evidence type="ECO:0000313" key="7">
    <source>
        <dbReference type="Proteomes" id="UP001156694"/>
    </source>
</evidence>